<dbReference type="EMBL" id="FZNT01000001">
    <property type="protein sequence ID" value="SNR32355.1"/>
    <property type="molecule type" value="Genomic_DNA"/>
</dbReference>
<dbReference type="Proteomes" id="UP000198384">
    <property type="component" value="Unassembled WGS sequence"/>
</dbReference>
<keyword evidence="4" id="KW-1185">Reference proteome</keyword>
<evidence type="ECO:0000313" key="3">
    <source>
        <dbReference type="EMBL" id="SNR32355.1"/>
    </source>
</evidence>
<name>A0A238VD84_9FLAO</name>
<dbReference type="PANTHER" id="PTHR46825:SF8">
    <property type="entry name" value="BETA-LACTAMASE-RELATED"/>
    <property type="match status" value="1"/>
</dbReference>
<organism evidence="3 4">
    <name type="scientific">Lutibacter agarilyticus</name>
    <dbReference type="NCBI Taxonomy" id="1109740"/>
    <lineage>
        <taxon>Bacteria</taxon>
        <taxon>Pseudomonadati</taxon>
        <taxon>Bacteroidota</taxon>
        <taxon>Flavobacteriia</taxon>
        <taxon>Flavobacteriales</taxon>
        <taxon>Flavobacteriaceae</taxon>
        <taxon>Lutibacter</taxon>
    </lineage>
</organism>
<feature type="chain" id="PRO_5013235071" evidence="1">
    <location>
        <begin position="26"/>
        <end position="391"/>
    </location>
</feature>
<dbReference type="AlphaFoldDB" id="A0A238VD84"/>
<dbReference type="SUPFAM" id="SSF56601">
    <property type="entry name" value="beta-lactamase/transpeptidase-like"/>
    <property type="match status" value="1"/>
</dbReference>
<dbReference type="Pfam" id="PF00144">
    <property type="entry name" value="Beta-lactamase"/>
    <property type="match status" value="1"/>
</dbReference>
<reference evidence="3 4" key="1">
    <citation type="submission" date="2017-06" db="EMBL/GenBank/DDBJ databases">
        <authorList>
            <person name="Kim H.J."/>
            <person name="Triplett B.A."/>
        </authorList>
    </citation>
    <scope>NUCLEOTIDE SEQUENCE [LARGE SCALE GENOMIC DNA]</scope>
    <source>
        <strain evidence="3 4">DSM 29150</strain>
    </source>
</reference>
<evidence type="ECO:0000259" key="2">
    <source>
        <dbReference type="Pfam" id="PF00144"/>
    </source>
</evidence>
<evidence type="ECO:0000256" key="1">
    <source>
        <dbReference type="SAM" id="SignalP"/>
    </source>
</evidence>
<proteinExistence type="predicted"/>
<feature type="signal peptide" evidence="1">
    <location>
        <begin position="1"/>
        <end position="25"/>
    </location>
</feature>
<keyword evidence="1" id="KW-0732">Signal</keyword>
<dbReference type="PANTHER" id="PTHR46825">
    <property type="entry name" value="D-ALANYL-D-ALANINE-CARBOXYPEPTIDASE/ENDOPEPTIDASE AMPH"/>
    <property type="match status" value="1"/>
</dbReference>
<dbReference type="InterPro" id="IPR001466">
    <property type="entry name" value="Beta-lactam-related"/>
</dbReference>
<feature type="domain" description="Beta-lactamase-related" evidence="2">
    <location>
        <begin position="59"/>
        <end position="374"/>
    </location>
</feature>
<sequence>MNTTKKLKKILLAVFCLCLIIGCYSEKSDASLQNNEKQAQKIDSLIKSNYKQELFHGGIVISKYGETIYENYLGIADRTWNIPIQKNVKFDIASLNKSMIAALILKAVEEDKLHLNNKLVALLSNYSFEGSFHPEITIHHLLSHSSGLPDYNRLPEELKLNNFLKFKRFRFSNEEYINFISKIEPLSEPGKQFYYSNFAYHLLAIILEETYKKPFAEILKLKLTKPLGLKNTISESKNEVSINELAKAYLFDEVTQEWYQNPFIDFSLGRRIFSTASDLNRWAQVMDNPGYLKKNSLQLMQQNHLSQISNIVGYGYGWVVFNKESNNEFGNLGINKKYIIHGGSTDGYKAMLININKGEYVISFLSNVGNRTQEMQLSQKIINILIDKKND</sequence>
<protein>
    <submittedName>
        <fullName evidence="3">CubicO group peptidase, beta-lactamase class C family</fullName>
    </submittedName>
</protein>
<dbReference type="PROSITE" id="PS51257">
    <property type="entry name" value="PROKAR_LIPOPROTEIN"/>
    <property type="match status" value="1"/>
</dbReference>
<gene>
    <name evidence="3" type="ORF">SAMN06265371_101263</name>
</gene>
<accession>A0A238VD84</accession>
<dbReference type="Gene3D" id="3.40.710.10">
    <property type="entry name" value="DD-peptidase/beta-lactamase superfamily"/>
    <property type="match status" value="1"/>
</dbReference>
<dbReference type="InterPro" id="IPR050491">
    <property type="entry name" value="AmpC-like"/>
</dbReference>
<evidence type="ECO:0000313" key="4">
    <source>
        <dbReference type="Proteomes" id="UP000198384"/>
    </source>
</evidence>
<dbReference type="InterPro" id="IPR012338">
    <property type="entry name" value="Beta-lactam/transpept-like"/>
</dbReference>